<accession>A0AAV2CL97</accession>
<dbReference type="AlphaFoldDB" id="A0AAV2CL97"/>
<protein>
    <submittedName>
        <fullName evidence="2">Uncharacterized protein</fullName>
    </submittedName>
</protein>
<name>A0AAV2CL97_9ROSI</name>
<sequence>MKLVTTPVDPKLSKAKVGKDQTSAISSRQAEGAGTKAKPPTPKVKLKGTSIQAEGKEKRTGTQRAPLGTSSLAGNDLQGHLMSKDSGGQGAPVNAL</sequence>
<dbReference type="Proteomes" id="UP001497516">
    <property type="component" value="Chromosome 1"/>
</dbReference>
<evidence type="ECO:0000313" key="2">
    <source>
        <dbReference type="EMBL" id="CAL1357019.1"/>
    </source>
</evidence>
<feature type="compositionally biased region" description="Polar residues" evidence="1">
    <location>
        <begin position="20"/>
        <end position="29"/>
    </location>
</feature>
<feature type="region of interest" description="Disordered" evidence="1">
    <location>
        <begin position="1"/>
        <end position="96"/>
    </location>
</feature>
<proteinExistence type="predicted"/>
<evidence type="ECO:0000256" key="1">
    <source>
        <dbReference type="SAM" id="MobiDB-lite"/>
    </source>
</evidence>
<evidence type="ECO:0000313" key="3">
    <source>
        <dbReference type="Proteomes" id="UP001497516"/>
    </source>
</evidence>
<dbReference type="EMBL" id="OZ034813">
    <property type="protein sequence ID" value="CAL1357019.1"/>
    <property type="molecule type" value="Genomic_DNA"/>
</dbReference>
<keyword evidence="3" id="KW-1185">Reference proteome</keyword>
<organism evidence="2 3">
    <name type="scientific">Linum trigynum</name>
    <dbReference type="NCBI Taxonomy" id="586398"/>
    <lineage>
        <taxon>Eukaryota</taxon>
        <taxon>Viridiplantae</taxon>
        <taxon>Streptophyta</taxon>
        <taxon>Embryophyta</taxon>
        <taxon>Tracheophyta</taxon>
        <taxon>Spermatophyta</taxon>
        <taxon>Magnoliopsida</taxon>
        <taxon>eudicotyledons</taxon>
        <taxon>Gunneridae</taxon>
        <taxon>Pentapetalae</taxon>
        <taxon>rosids</taxon>
        <taxon>fabids</taxon>
        <taxon>Malpighiales</taxon>
        <taxon>Linaceae</taxon>
        <taxon>Linum</taxon>
    </lineage>
</organism>
<gene>
    <name evidence="2" type="ORF">LTRI10_LOCUS4680</name>
</gene>
<reference evidence="2 3" key="1">
    <citation type="submission" date="2024-04" db="EMBL/GenBank/DDBJ databases">
        <authorList>
            <person name="Fracassetti M."/>
        </authorList>
    </citation>
    <scope>NUCLEOTIDE SEQUENCE [LARGE SCALE GENOMIC DNA]</scope>
</reference>